<accession>A0A9P6TFK4</accession>
<dbReference type="OrthoDB" id="6132182at2759"/>
<dbReference type="InterPro" id="IPR008922">
    <property type="entry name" value="Di-copper_centre_dom_sf"/>
</dbReference>
<dbReference type="SUPFAM" id="SSF48056">
    <property type="entry name" value="Di-copper centre-containing domain"/>
    <property type="match status" value="1"/>
</dbReference>
<evidence type="ECO:0000256" key="1">
    <source>
        <dbReference type="SAM" id="SignalP"/>
    </source>
</evidence>
<proteinExistence type="predicted"/>
<dbReference type="AlphaFoldDB" id="A0A9P6TFK4"/>
<keyword evidence="3" id="KW-1185">Reference proteome</keyword>
<dbReference type="EMBL" id="MU167233">
    <property type="protein sequence ID" value="KAG0148853.1"/>
    <property type="molecule type" value="Genomic_DNA"/>
</dbReference>
<protein>
    <submittedName>
        <fullName evidence="2">Uncharacterized protein</fullName>
    </submittedName>
</protein>
<organism evidence="2 3">
    <name type="scientific">Cronartium quercuum f. sp. fusiforme G11</name>
    <dbReference type="NCBI Taxonomy" id="708437"/>
    <lineage>
        <taxon>Eukaryota</taxon>
        <taxon>Fungi</taxon>
        <taxon>Dikarya</taxon>
        <taxon>Basidiomycota</taxon>
        <taxon>Pucciniomycotina</taxon>
        <taxon>Pucciniomycetes</taxon>
        <taxon>Pucciniales</taxon>
        <taxon>Coleosporiaceae</taxon>
        <taxon>Cronartium</taxon>
    </lineage>
</organism>
<evidence type="ECO:0000313" key="3">
    <source>
        <dbReference type="Proteomes" id="UP000886653"/>
    </source>
</evidence>
<reference evidence="2" key="1">
    <citation type="submission" date="2013-11" db="EMBL/GenBank/DDBJ databases">
        <title>Genome sequence of the fusiform rust pathogen reveals effectors for host alternation and coevolution with pine.</title>
        <authorList>
            <consortium name="DOE Joint Genome Institute"/>
            <person name="Smith K."/>
            <person name="Pendleton A."/>
            <person name="Kubisiak T."/>
            <person name="Anderson C."/>
            <person name="Salamov A."/>
            <person name="Aerts A."/>
            <person name="Riley R."/>
            <person name="Clum A."/>
            <person name="Lindquist E."/>
            <person name="Ence D."/>
            <person name="Campbell M."/>
            <person name="Kronenberg Z."/>
            <person name="Feau N."/>
            <person name="Dhillon B."/>
            <person name="Hamelin R."/>
            <person name="Burleigh J."/>
            <person name="Smith J."/>
            <person name="Yandell M."/>
            <person name="Nelson C."/>
            <person name="Grigoriev I."/>
            <person name="Davis J."/>
        </authorList>
    </citation>
    <scope>NUCLEOTIDE SEQUENCE</scope>
    <source>
        <strain evidence="2">G11</strain>
    </source>
</reference>
<gene>
    <name evidence="2" type="ORF">CROQUDRAFT_376461</name>
</gene>
<keyword evidence="1" id="KW-0732">Signal</keyword>
<dbReference type="Proteomes" id="UP000886653">
    <property type="component" value="Unassembled WGS sequence"/>
</dbReference>
<feature type="chain" id="PRO_5040436228" evidence="1">
    <location>
        <begin position="22"/>
        <end position="127"/>
    </location>
</feature>
<dbReference type="Gene3D" id="1.10.1280.10">
    <property type="entry name" value="Di-copper center containing domain from catechol oxidase"/>
    <property type="match status" value="1"/>
</dbReference>
<comment type="caution">
    <text evidence="2">The sequence shown here is derived from an EMBL/GenBank/DDBJ whole genome shotgun (WGS) entry which is preliminary data.</text>
</comment>
<name>A0A9P6TFK4_9BASI</name>
<evidence type="ECO:0000313" key="2">
    <source>
        <dbReference type="EMBL" id="KAG0148853.1"/>
    </source>
</evidence>
<sequence length="127" mass="14694">MRLWGPSAYLVLSLFSIVSHSMDVPIRAQSCSSIRQRREWRTLDRQTQEAFLTAFKCLGTKPSSILGANTTVALRLFDDFNYVHSSLLDQIHFTAVFLACEFPAEVRPEFFKLTDKVKNDEVFFYDF</sequence>
<feature type="signal peptide" evidence="1">
    <location>
        <begin position="1"/>
        <end position="21"/>
    </location>
</feature>